<dbReference type="Gene3D" id="1.25.40.10">
    <property type="entry name" value="Tetratricopeptide repeat domain"/>
    <property type="match status" value="1"/>
</dbReference>
<dbReference type="InterPro" id="IPR036388">
    <property type="entry name" value="WH-like_DNA-bd_sf"/>
</dbReference>
<dbReference type="Pfam" id="PF00486">
    <property type="entry name" value="Trans_reg_C"/>
    <property type="match status" value="1"/>
</dbReference>
<dbReference type="InterPro" id="IPR019734">
    <property type="entry name" value="TPR_rpt"/>
</dbReference>
<keyword evidence="1 3" id="KW-0238">DNA-binding</keyword>
<dbReference type="AlphaFoldDB" id="A0A7C9R7L9"/>
<dbReference type="GO" id="GO:0003677">
    <property type="term" value="F:DNA binding"/>
    <property type="evidence" value="ECO:0007669"/>
    <property type="project" value="UniProtKB-UniRule"/>
</dbReference>
<dbReference type="InterPro" id="IPR016032">
    <property type="entry name" value="Sig_transdc_resp-reg_C-effctor"/>
</dbReference>
<keyword evidence="7" id="KW-1185">Reference proteome</keyword>
<dbReference type="SUPFAM" id="SSF46894">
    <property type="entry name" value="C-terminal effector domain of the bipartite response regulators"/>
    <property type="match status" value="1"/>
</dbReference>
<feature type="domain" description="OmpR/PhoB-type" evidence="5">
    <location>
        <begin position="1"/>
        <end position="96"/>
    </location>
</feature>
<dbReference type="PROSITE" id="PS51755">
    <property type="entry name" value="OMPR_PHOB"/>
    <property type="match status" value="1"/>
</dbReference>
<dbReference type="Pfam" id="PF13181">
    <property type="entry name" value="TPR_8"/>
    <property type="match status" value="2"/>
</dbReference>
<keyword evidence="2" id="KW-0802">TPR repeat</keyword>
<dbReference type="InterPro" id="IPR051677">
    <property type="entry name" value="AfsR-DnrI-RedD_regulator"/>
</dbReference>
<dbReference type="CDD" id="cd00383">
    <property type="entry name" value="trans_reg_C"/>
    <property type="match status" value="1"/>
</dbReference>
<evidence type="ECO:0000256" key="1">
    <source>
        <dbReference type="ARBA" id="ARBA00023125"/>
    </source>
</evidence>
<accession>A0A7C9R7L9</accession>
<dbReference type="PROSITE" id="PS50005">
    <property type="entry name" value="TPR"/>
    <property type="match status" value="1"/>
</dbReference>
<feature type="DNA-binding region" description="OmpR/PhoB-type" evidence="3">
    <location>
        <begin position="1"/>
        <end position="96"/>
    </location>
</feature>
<name>A0A7C9R7L9_9HYPH</name>
<evidence type="ECO:0000256" key="4">
    <source>
        <dbReference type="SAM" id="Phobius"/>
    </source>
</evidence>
<gene>
    <name evidence="6" type="ORF">G6N74_12020</name>
</gene>
<dbReference type="SUPFAM" id="SSF48452">
    <property type="entry name" value="TPR-like"/>
    <property type="match status" value="1"/>
</dbReference>
<keyword evidence="4" id="KW-1133">Transmembrane helix</keyword>
<protein>
    <submittedName>
        <fullName evidence="6">Tetratricopeptide repeat protein</fullName>
    </submittedName>
</protein>
<dbReference type="InterPro" id="IPR001867">
    <property type="entry name" value="OmpR/PhoB-type_DNA-bd"/>
</dbReference>
<dbReference type="GO" id="GO:0006355">
    <property type="term" value="P:regulation of DNA-templated transcription"/>
    <property type="evidence" value="ECO:0007669"/>
    <property type="project" value="InterPro"/>
</dbReference>
<evidence type="ECO:0000256" key="2">
    <source>
        <dbReference type="PROSITE-ProRule" id="PRU00339"/>
    </source>
</evidence>
<evidence type="ECO:0000256" key="3">
    <source>
        <dbReference type="PROSITE-ProRule" id="PRU01091"/>
    </source>
</evidence>
<evidence type="ECO:0000313" key="6">
    <source>
        <dbReference type="EMBL" id="NGN41796.1"/>
    </source>
</evidence>
<dbReference type="Gene3D" id="1.10.10.10">
    <property type="entry name" value="Winged helix-like DNA-binding domain superfamily/Winged helix DNA-binding domain"/>
    <property type="match status" value="1"/>
</dbReference>
<sequence length="559" mass="60018">MLRFAGFELDQQRAELRGPDGEPIRLRPKPFAMLHLLATNAQRIVSKQELMEAVWPNIHVGEDSLFQCIREIRSALGDDQRQLLKVISGRGYLFEAEVSGLPTGLSVDGDGSAGIASGPEIAVSAGRRLPFGLRGTAAAVAGLCVVIGFAVAVILAPDFFFKREAPTVAVMPIIGYSDDSQAIAIANSVTEHLINGLAKIDNIRVVAPRSGAPAANPTPTPSSTQSDFVLQGELQKGPQSWVLQARVIEAATGEVQSVATALVDVNEPDVQLLQSRLAAGVGDTLTRRLNVLLEAGTTAGGNAKVVIEQAMASINQTSRERFLASQTMLENALAGEPDNIDLQVALAALQTRGIQMVWYGPIENAAAESNARSLLESALQARPRYIPVLEAYCRFLSATNHFIDSLVACAEVLDFAPWNGSALYQLGLTQIQLGRFEDALATFKQADRFDTPVVSRWTWLLGIGWANLLLGHNEEAVRWLERSIAITPASGRPYMLLASAYQRLGRPGEASAAMAKALELRPGSTALNVASPTDNVSPIFLEASKQLQQTMIEAGLPER</sequence>
<keyword evidence="4" id="KW-0472">Membrane</keyword>
<feature type="transmembrane region" description="Helical" evidence="4">
    <location>
        <begin position="137"/>
        <end position="156"/>
    </location>
</feature>
<evidence type="ECO:0000313" key="7">
    <source>
        <dbReference type="Proteomes" id="UP000481252"/>
    </source>
</evidence>
<keyword evidence="4" id="KW-0812">Transmembrane</keyword>
<reference evidence="6 7" key="1">
    <citation type="submission" date="2020-02" db="EMBL/GenBank/DDBJ databases">
        <title>Genome sequence of the type strain CGMCC 1.15528 of Mesorhizobium zhangyense.</title>
        <authorList>
            <person name="Gao J."/>
            <person name="Sun J."/>
        </authorList>
    </citation>
    <scope>NUCLEOTIDE SEQUENCE [LARGE SCALE GENOMIC DNA]</scope>
    <source>
        <strain evidence="6 7">CGMCC 1.15528</strain>
    </source>
</reference>
<dbReference type="PANTHER" id="PTHR35807">
    <property type="entry name" value="TRANSCRIPTIONAL REGULATOR REDD-RELATED"/>
    <property type="match status" value="1"/>
</dbReference>
<dbReference type="SMART" id="SM00028">
    <property type="entry name" value="TPR"/>
    <property type="match status" value="3"/>
</dbReference>
<proteinExistence type="predicted"/>
<dbReference type="Proteomes" id="UP000481252">
    <property type="component" value="Unassembled WGS sequence"/>
</dbReference>
<comment type="caution">
    <text evidence="6">The sequence shown here is derived from an EMBL/GenBank/DDBJ whole genome shotgun (WGS) entry which is preliminary data.</text>
</comment>
<dbReference type="InterPro" id="IPR011990">
    <property type="entry name" value="TPR-like_helical_dom_sf"/>
</dbReference>
<dbReference type="SMART" id="SM00862">
    <property type="entry name" value="Trans_reg_C"/>
    <property type="match status" value="1"/>
</dbReference>
<organism evidence="6 7">
    <name type="scientific">Mesorhizobium zhangyense</name>
    <dbReference type="NCBI Taxonomy" id="1776730"/>
    <lineage>
        <taxon>Bacteria</taxon>
        <taxon>Pseudomonadati</taxon>
        <taxon>Pseudomonadota</taxon>
        <taxon>Alphaproteobacteria</taxon>
        <taxon>Hyphomicrobiales</taxon>
        <taxon>Phyllobacteriaceae</taxon>
        <taxon>Mesorhizobium</taxon>
    </lineage>
</organism>
<dbReference type="GO" id="GO:0000160">
    <property type="term" value="P:phosphorelay signal transduction system"/>
    <property type="evidence" value="ECO:0007669"/>
    <property type="project" value="InterPro"/>
</dbReference>
<dbReference type="RefSeq" id="WP_165117544.1">
    <property type="nucleotide sequence ID" value="NZ_JAAKZG010000004.1"/>
</dbReference>
<evidence type="ECO:0000259" key="5">
    <source>
        <dbReference type="PROSITE" id="PS51755"/>
    </source>
</evidence>
<feature type="repeat" description="TPR" evidence="2">
    <location>
        <begin position="420"/>
        <end position="453"/>
    </location>
</feature>
<dbReference type="EMBL" id="JAAKZG010000004">
    <property type="protein sequence ID" value="NGN41796.1"/>
    <property type="molecule type" value="Genomic_DNA"/>
</dbReference>